<dbReference type="InterPro" id="IPR014284">
    <property type="entry name" value="RNA_pol_sigma-70_dom"/>
</dbReference>
<reference evidence="9 10" key="1">
    <citation type="submission" date="2023-07" db="EMBL/GenBank/DDBJ databases">
        <title>Genomic Encyclopedia of Type Strains, Phase IV (KMG-IV): sequencing the most valuable type-strain genomes for metagenomic binning, comparative biology and taxonomic classification.</title>
        <authorList>
            <person name="Goeker M."/>
        </authorList>
    </citation>
    <scope>NUCLEOTIDE SEQUENCE [LARGE SCALE GENOMIC DNA]</scope>
    <source>
        <strain evidence="9 10">T98</strain>
    </source>
</reference>
<evidence type="ECO:0000259" key="8">
    <source>
        <dbReference type="Pfam" id="PF08281"/>
    </source>
</evidence>
<evidence type="ECO:0000256" key="1">
    <source>
        <dbReference type="ARBA" id="ARBA00010641"/>
    </source>
</evidence>
<dbReference type="PANTHER" id="PTHR43133:SF62">
    <property type="entry name" value="RNA POLYMERASE SIGMA FACTOR SIGZ"/>
    <property type="match status" value="1"/>
</dbReference>
<keyword evidence="2 6" id="KW-0805">Transcription regulation</keyword>
<dbReference type="SUPFAM" id="SSF88659">
    <property type="entry name" value="Sigma3 and sigma4 domains of RNA polymerase sigma factors"/>
    <property type="match status" value="1"/>
</dbReference>
<dbReference type="InterPro" id="IPR014304">
    <property type="entry name" value="RNA_pol_sigma-Z"/>
</dbReference>
<dbReference type="InterPro" id="IPR000838">
    <property type="entry name" value="RNA_pol_sigma70_ECF_CS"/>
</dbReference>
<dbReference type="InterPro" id="IPR039425">
    <property type="entry name" value="RNA_pol_sigma-70-like"/>
</dbReference>
<proteinExistence type="inferred from homology"/>
<accession>A0ABU3HDJ4</accession>
<dbReference type="InterPro" id="IPR013249">
    <property type="entry name" value="RNA_pol_sigma70_r4_t2"/>
</dbReference>
<dbReference type="Pfam" id="PF04542">
    <property type="entry name" value="Sigma70_r2"/>
    <property type="match status" value="1"/>
</dbReference>
<evidence type="ECO:0000313" key="10">
    <source>
        <dbReference type="Proteomes" id="UP001248709"/>
    </source>
</evidence>
<dbReference type="RefSeq" id="WP_025700866.1">
    <property type="nucleotide sequence ID" value="NZ_JAUSUY010000029.1"/>
</dbReference>
<evidence type="ECO:0000259" key="7">
    <source>
        <dbReference type="Pfam" id="PF04542"/>
    </source>
</evidence>
<feature type="domain" description="RNA polymerase sigma-70 region 2" evidence="7">
    <location>
        <begin position="6"/>
        <end position="74"/>
    </location>
</feature>
<dbReference type="InterPro" id="IPR007627">
    <property type="entry name" value="RNA_pol_sigma70_r2"/>
</dbReference>
<evidence type="ECO:0000256" key="3">
    <source>
        <dbReference type="ARBA" id="ARBA00023082"/>
    </source>
</evidence>
<dbReference type="InterPro" id="IPR036388">
    <property type="entry name" value="WH-like_DNA-bd_sf"/>
</dbReference>
<evidence type="ECO:0000256" key="5">
    <source>
        <dbReference type="ARBA" id="ARBA00023163"/>
    </source>
</evidence>
<feature type="domain" description="RNA polymerase sigma factor 70 region 4 type 2" evidence="8">
    <location>
        <begin position="102"/>
        <end position="150"/>
    </location>
</feature>
<dbReference type="NCBIfam" id="TIGR02959">
    <property type="entry name" value="SigZ"/>
    <property type="match status" value="1"/>
</dbReference>
<evidence type="ECO:0000256" key="4">
    <source>
        <dbReference type="ARBA" id="ARBA00023125"/>
    </source>
</evidence>
<dbReference type="EMBL" id="JAUSUY010000029">
    <property type="protein sequence ID" value="MDT3428891.1"/>
    <property type="molecule type" value="Genomic_DNA"/>
</dbReference>
<dbReference type="NCBIfam" id="NF007215">
    <property type="entry name" value="PRK09637.1"/>
    <property type="match status" value="1"/>
</dbReference>
<dbReference type="SUPFAM" id="SSF88946">
    <property type="entry name" value="Sigma2 domain of RNA polymerase sigma factors"/>
    <property type="match status" value="1"/>
</dbReference>
<dbReference type="InterPro" id="IPR013324">
    <property type="entry name" value="RNA_pol_sigma_r3/r4-like"/>
</dbReference>
<keyword evidence="3 6" id="KW-0731">Sigma factor</keyword>
<dbReference type="CDD" id="cd06171">
    <property type="entry name" value="Sigma70_r4"/>
    <property type="match status" value="1"/>
</dbReference>
<dbReference type="PANTHER" id="PTHR43133">
    <property type="entry name" value="RNA POLYMERASE ECF-TYPE SIGMA FACTO"/>
    <property type="match status" value="1"/>
</dbReference>
<name>A0ABU3HDJ4_9BACL</name>
<evidence type="ECO:0000313" key="9">
    <source>
        <dbReference type="EMBL" id="MDT3428891.1"/>
    </source>
</evidence>
<keyword evidence="4 6" id="KW-0238">DNA-binding</keyword>
<dbReference type="PROSITE" id="PS01063">
    <property type="entry name" value="SIGMA70_ECF"/>
    <property type="match status" value="1"/>
</dbReference>
<evidence type="ECO:0000256" key="2">
    <source>
        <dbReference type="ARBA" id="ARBA00023015"/>
    </source>
</evidence>
<comment type="similarity">
    <text evidence="1 6">Belongs to the sigma-70 factor family. ECF subfamily.</text>
</comment>
<protein>
    <recommendedName>
        <fullName evidence="6">RNA polymerase sigma factor</fullName>
    </recommendedName>
</protein>
<dbReference type="Proteomes" id="UP001248709">
    <property type="component" value="Unassembled WGS sequence"/>
</dbReference>
<dbReference type="Pfam" id="PF08281">
    <property type="entry name" value="Sigma70_r4_2"/>
    <property type="match status" value="1"/>
</dbReference>
<comment type="caution">
    <text evidence="9">The sequence shown here is derived from an EMBL/GenBank/DDBJ whole genome shotgun (WGS) entry which is preliminary data.</text>
</comment>
<keyword evidence="5 6" id="KW-0804">Transcription</keyword>
<dbReference type="Gene3D" id="1.10.1740.10">
    <property type="match status" value="1"/>
</dbReference>
<keyword evidence="10" id="KW-1185">Reference proteome</keyword>
<dbReference type="NCBIfam" id="TIGR02937">
    <property type="entry name" value="sigma70-ECF"/>
    <property type="match status" value="1"/>
</dbReference>
<gene>
    <name evidence="9" type="ORF">J2Z22_004486</name>
</gene>
<sequence length="184" mass="21824">MNTEALWEAYHEHVRRFVNHKTNFHPDAEDIVQNVFIKAFARLDDVKDDLKIRAWLFQIARNCIVDHYRKEKRTDELPDQLRFDDEYEEPDPNQEAVIGLKNVIRLLPDKYREALEFSELKGMSQKELSEHLGISYSGAKSRVQRGREMLKEMMTSCCDIEADRYGNIIDYRVMLEEPTRLSRS</sequence>
<dbReference type="Gene3D" id="1.10.10.10">
    <property type="entry name" value="Winged helix-like DNA-binding domain superfamily/Winged helix DNA-binding domain"/>
    <property type="match status" value="1"/>
</dbReference>
<evidence type="ECO:0000256" key="6">
    <source>
        <dbReference type="RuleBase" id="RU000716"/>
    </source>
</evidence>
<organism evidence="9 10">
    <name type="scientific">Paenibacillus forsythiae</name>
    <dbReference type="NCBI Taxonomy" id="365616"/>
    <lineage>
        <taxon>Bacteria</taxon>
        <taxon>Bacillati</taxon>
        <taxon>Bacillota</taxon>
        <taxon>Bacilli</taxon>
        <taxon>Bacillales</taxon>
        <taxon>Paenibacillaceae</taxon>
        <taxon>Paenibacillus</taxon>
    </lineage>
</organism>
<dbReference type="InterPro" id="IPR013325">
    <property type="entry name" value="RNA_pol_sigma_r2"/>
</dbReference>